<sequence length="118" mass="13190">MSFFTELWESVFTPGTSPALITATHASFIALIISLSCLVYVTGSIHFINLLVLSVLLYGTVIWFINELKQIKLKENEQLEKEEAEGETKKDETSKEEVRPSSKTTATAKVATPKKRKV</sequence>
<evidence type="ECO:0000313" key="1">
    <source>
        <dbReference type="EMBL" id="CAH6721877.1"/>
    </source>
</evidence>
<gene>
    <name evidence="1" type="ORF">CLIB1444_07S04456</name>
</gene>
<name>A0ACA9YA12_9ASCO</name>
<keyword evidence="2" id="KW-1185">Reference proteome</keyword>
<accession>A0ACA9YA12</accession>
<proteinExistence type="predicted"/>
<dbReference type="Proteomes" id="UP001152531">
    <property type="component" value="Unassembled WGS sequence"/>
</dbReference>
<organism evidence="1 2">
    <name type="scientific">[Candida] jaroonii</name>
    <dbReference type="NCBI Taxonomy" id="467808"/>
    <lineage>
        <taxon>Eukaryota</taxon>
        <taxon>Fungi</taxon>
        <taxon>Dikarya</taxon>
        <taxon>Ascomycota</taxon>
        <taxon>Saccharomycotina</taxon>
        <taxon>Pichiomycetes</taxon>
        <taxon>Debaryomycetaceae</taxon>
        <taxon>Yamadazyma</taxon>
    </lineage>
</organism>
<dbReference type="EMBL" id="CALSDN010000007">
    <property type="protein sequence ID" value="CAH6721877.1"/>
    <property type="molecule type" value="Genomic_DNA"/>
</dbReference>
<protein>
    <submittedName>
        <fullName evidence="1">V-type ATPase assembly factor Pkr1p</fullName>
    </submittedName>
</protein>
<comment type="caution">
    <text evidence="1">The sequence shown here is derived from an EMBL/GenBank/DDBJ whole genome shotgun (WGS) entry which is preliminary data.</text>
</comment>
<evidence type="ECO:0000313" key="2">
    <source>
        <dbReference type="Proteomes" id="UP001152531"/>
    </source>
</evidence>
<reference evidence="1" key="1">
    <citation type="submission" date="2022-06" db="EMBL/GenBank/DDBJ databases">
        <authorList>
            <person name="Legras J.-L."/>
            <person name="Devillers H."/>
            <person name="Grondin C."/>
        </authorList>
    </citation>
    <scope>NUCLEOTIDE SEQUENCE</scope>
    <source>
        <strain evidence="1">CLIB 1444</strain>
    </source>
</reference>